<dbReference type="AlphaFoldDB" id="J9E0A7"/>
<keyword evidence="2" id="KW-1185">Reference proteome</keyword>
<evidence type="ECO:0000313" key="1">
    <source>
        <dbReference type="EMBL" id="EJW21394.1"/>
    </source>
</evidence>
<accession>J9E0A7</accession>
<gene>
    <name evidence="1" type="ORF">IMCC14465_11900</name>
</gene>
<protein>
    <submittedName>
        <fullName evidence="1">Uncharacterized protein</fullName>
    </submittedName>
</protein>
<evidence type="ECO:0000313" key="2">
    <source>
        <dbReference type="Proteomes" id="UP000004836"/>
    </source>
</evidence>
<comment type="caution">
    <text evidence="1">The sequence shown here is derived from an EMBL/GenBank/DDBJ whole genome shotgun (WGS) entry which is preliminary data.</text>
</comment>
<dbReference type="EMBL" id="ALYF01000003">
    <property type="protein sequence ID" value="EJW21394.1"/>
    <property type="molecule type" value="Genomic_DNA"/>
</dbReference>
<dbReference type="STRING" id="1220535.IMCC14465_11900"/>
<organism evidence="1 2">
    <name type="scientific">alpha proteobacterium IMCC14465</name>
    <dbReference type="NCBI Taxonomy" id="1220535"/>
    <lineage>
        <taxon>Bacteria</taxon>
        <taxon>Pseudomonadati</taxon>
        <taxon>Pseudomonadota</taxon>
        <taxon>Alphaproteobacteria</taxon>
        <taxon>PS1 clade</taxon>
    </lineage>
</organism>
<name>J9E0A7_9PROT</name>
<dbReference type="Proteomes" id="UP000004836">
    <property type="component" value="Unassembled WGS sequence"/>
</dbReference>
<proteinExistence type="predicted"/>
<reference evidence="1 2" key="1">
    <citation type="journal article" date="2012" name="J. Bacteriol.">
        <title>Genome Sequence of Strain IMCC14465, Isolated from the East Sea, Belonging to the PS1 Clade of Alphaproteobacteria.</title>
        <authorList>
            <person name="Yang S.J."/>
            <person name="Kang I."/>
            <person name="Cho J.C."/>
        </authorList>
    </citation>
    <scope>NUCLEOTIDE SEQUENCE [LARGE SCALE GENOMIC DNA]</scope>
    <source>
        <strain evidence="1 2">IMCC14465</strain>
    </source>
</reference>
<sequence>MEDKQIPSDELLEKIKFLRNLMNDEANFSEEDLRPLSVLKEVPSKTTNYTEYVVDDGVKTP</sequence>